<sequence>MNKNYISQLTLTTVSIACVCSAIAIEPSQATNIKKWQIDFFGDSGELVGKGSFSYDLDTESFVPDNFYTDDGFYVQTGLDSFNANLPEYNWSLGDSAGYYWWDEETKSPNNATISRYGIFQSNDSWFFGDPYFAEYFLRMNGTQGSGTWTHALSYDFFNEDFDEAEYGYYKVYSSGTWVAKPIPEPATLFGLIAVFGFGILFPQKQR</sequence>
<evidence type="ECO:0000313" key="2">
    <source>
        <dbReference type="EMBL" id="MEA5522501.1"/>
    </source>
</evidence>
<organism evidence="2 3">
    <name type="scientific">Limnoraphis robusta CCNP1315</name>
    <dbReference type="NCBI Taxonomy" id="3110306"/>
    <lineage>
        <taxon>Bacteria</taxon>
        <taxon>Bacillati</taxon>
        <taxon>Cyanobacteriota</taxon>
        <taxon>Cyanophyceae</taxon>
        <taxon>Oscillatoriophycideae</taxon>
        <taxon>Oscillatoriales</taxon>
        <taxon>Sirenicapillariaceae</taxon>
        <taxon>Limnoraphis</taxon>
    </lineage>
</organism>
<keyword evidence="1" id="KW-0732">Signal</keyword>
<dbReference type="Proteomes" id="UP001301728">
    <property type="component" value="Unassembled WGS sequence"/>
</dbReference>
<evidence type="ECO:0000313" key="3">
    <source>
        <dbReference type="Proteomes" id="UP001301728"/>
    </source>
</evidence>
<dbReference type="EMBL" id="JAYGHT010000190">
    <property type="protein sequence ID" value="MEA5522501.1"/>
    <property type="molecule type" value="Genomic_DNA"/>
</dbReference>
<feature type="chain" id="PRO_5047495381" description="PEP-CTERM protein-sorting domain-containing protein" evidence="1">
    <location>
        <begin position="25"/>
        <end position="207"/>
    </location>
</feature>
<dbReference type="RefSeq" id="WP_323218215.1">
    <property type="nucleotide sequence ID" value="NZ_JAYGHT010000190.1"/>
</dbReference>
<gene>
    <name evidence="2" type="ORF">VB854_26565</name>
</gene>
<name>A0ABU5U6J9_9CYAN</name>
<feature type="signal peptide" evidence="1">
    <location>
        <begin position="1"/>
        <end position="24"/>
    </location>
</feature>
<reference evidence="2 3" key="1">
    <citation type="submission" date="2023-12" db="EMBL/GenBank/DDBJ databases">
        <title>Baltic Sea Cyanobacteria.</title>
        <authorList>
            <person name="Delbaje E."/>
            <person name="Fewer D.P."/>
            <person name="Shishido T.K."/>
        </authorList>
    </citation>
    <scope>NUCLEOTIDE SEQUENCE [LARGE SCALE GENOMIC DNA]</scope>
    <source>
        <strain evidence="2 3">CCNP 1315</strain>
    </source>
</reference>
<dbReference type="PROSITE" id="PS51257">
    <property type="entry name" value="PROKAR_LIPOPROTEIN"/>
    <property type="match status" value="1"/>
</dbReference>
<evidence type="ECO:0008006" key="4">
    <source>
        <dbReference type="Google" id="ProtNLM"/>
    </source>
</evidence>
<accession>A0ABU5U6J9</accession>
<protein>
    <recommendedName>
        <fullName evidence="4">PEP-CTERM protein-sorting domain-containing protein</fullName>
    </recommendedName>
</protein>
<comment type="caution">
    <text evidence="2">The sequence shown here is derived from an EMBL/GenBank/DDBJ whole genome shotgun (WGS) entry which is preliminary data.</text>
</comment>
<evidence type="ECO:0000256" key="1">
    <source>
        <dbReference type="SAM" id="SignalP"/>
    </source>
</evidence>
<proteinExistence type="predicted"/>
<keyword evidence="3" id="KW-1185">Reference proteome</keyword>